<evidence type="ECO:0000259" key="6">
    <source>
        <dbReference type="PROSITE" id="PS50043"/>
    </source>
</evidence>
<dbReference type="EMBL" id="BAAAZK010000007">
    <property type="protein sequence ID" value="GAA4179039.1"/>
    <property type="molecule type" value="Genomic_DNA"/>
</dbReference>
<dbReference type="PROSITE" id="PS50110">
    <property type="entry name" value="RESPONSE_REGULATORY"/>
    <property type="match status" value="1"/>
</dbReference>
<protein>
    <submittedName>
        <fullName evidence="8">Response regulator transcription factor</fullName>
    </submittedName>
</protein>
<evidence type="ECO:0000256" key="2">
    <source>
        <dbReference type="ARBA" id="ARBA00023015"/>
    </source>
</evidence>
<dbReference type="InterPro" id="IPR011006">
    <property type="entry name" value="CheY-like_superfamily"/>
</dbReference>
<evidence type="ECO:0000256" key="5">
    <source>
        <dbReference type="PROSITE-ProRule" id="PRU00169"/>
    </source>
</evidence>
<evidence type="ECO:0000256" key="1">
    <source>
        <dbReference type="ARBA" id="ARBA00022553"/>
    </source>
</evidence>
<evidence type="ECO:0000256" key="3">
    <source>
        <dbReference type="ARBA" id="ARBA00023125"/>
    </source>
</evidence>
<dbReference type="RefSeq" id="WP_346086822.1">
    <property type="nucleotide sequence ID" value="NZ_BAAAZK010000007.1"/>
</dbReference>
<dbReference type="Pfam" id="PF00196">
    <property type="entry name" value="GerE"/>
    <property type="match status" value="1"/>
</dbReference>
<evidence type="ECO:0000259" key="7">
    <source>
        <dbReference type="PROSITE" id="PS50110"/>
    </source>
</evidence>
<dbReference type="Pfam" id="PF00072">
    <property type="entry name" value="Response_reg"/>
    <property type="match status" value="1"/>
</dbReference>
<dbReference type="CDD" id="cd06170">
    <property type="entry name" value="LuxR_C_like"/>
    <property type="match status" value="1"/>
</dbReference>
<evidence type="ECO:0000313" key="9">
    <source>
        <dbReference type="Proteomes" id="UP001500167"/>
    </source>
</evidence>
<dbReference type="SMART" id="SM00448">
    <property type="entry name" value="REC"/>
    <property type="match status" value="1"/>
</dbReference>
<dbReference type="InterPro" id="IPR039420">
    <property type="entry name" value="WalR-like"/>
</dbReference>
<feature type="domain" description="HTH luxR-type" evidence="6">
    <location>
        <begin position="141"/>
        <end position="206"/>
    </location>
</feature>
<dbReference type="PANTHER" id="PTHR43214:SF41">
    <property type="entry name" value="NITRATE_NITRITE RESPONSE REGULATOR PROTEIN NARP"/>
    <property type="match status" value="1"/>
</dbReference>
<keyword evidence="2" id="KW-0805">Transcription regulation</keyword>
<proteinExistence type="predicted"/>
<accession>A0ABP8A6U3</accession>
<comment type="caution">
    <text evidence="8">The sequence shown here is derived from an EMBL/GenBank/DDBJ whole genome shotgun (WGS) entry which is preliminary data.</text>
</comment>
<dbReference type="Proteomes" id="UP001500167">
    <property type="component" value="Unassembled WGS sequence"/>
</dbReference>
<feature type="domain" description="Response regulatory" evidence="7">
    <location>
        <begin position="4"/>
        <end position="120"/>
    </location>
</feature>
<sequence length="208" mass="23176">MKYRIAIVDDHPLISEGIQNLITQNSDLQLVGSFVDATHFLLDMRSTEIDLVLLDLSLPDMDGIDLCLQIKRSKPQIIVVGLSNHAEKSAVMKMLQNGASGYILKNTPPDELIDCIYRALQGQLVFSSSIQQIMAKPELSLLSTNMQLTTREKEVLKLLAQGLTGIQIAEKLFLSKFTVENHRKNMLRKMNVNNVASLIVEGTKMGLL</sequence>
<keyword evidence="1 5" id="KW-0597">Phosphoprotein</keyword>
<dbReference type="SUPFAM" id="SSF46894">
    <property type="entry name" value="C-terminal effector domain of the bipartite response regulators"/>
    <property type="match status" value="1"/>
</dbReference>
<evidence type="ECO:0000256" key="4">
    <source>
        <dbReference type="ARBA" id="ARBA00023163"/>
    </source>
</evidence>
<dbReference type="PROSITE" id="PS50043">
    <property type="entry name" value="HTH_LUXR_2"/>
    <property type="match status" value="1"/>
</dbReference>
<dbReference type="InterPro" id="IPR000792">
    <property type="entry name" value="Tscrpt_reg_LuxR_C"/>
</dbReference>
<dbReference type="PANTHER" id="PTHR43214">
    <property type="entry name" value="TWO-COMPONENT RESPONSE REGULATOR"/>
    <property type="match status" value="1"/>
</dbReference>
<dbReference type="InterPro" id="IPR001789">
    <property type="entry name" value="Sig_transdc_resp-reg_receiver"/>
</dbReference>
<keyword evidence="9" id="KW-1185">Reference proteome</keyword>
<dbReference type="PRINTS" id="PR00038">
    <property type="entry name" value="HTHLUXR"/>
</dbReference>
<name>A0ABP8A6U3_9SPHI</name>
<keyword evidence="4" id="KW-0804">Transcription</keyword>
<reference evidence="9" key="1">
    <citation type="journal article" date="2019" name="Int. J. Syst. Evol. Microbiol.">
        <title>The Global Catalogue of Microorganisms (GCM) 10K type strain sequencing project: providing services to taxonomists for standard genome sequencing and annotation.</title>
        <authorList>
            <consortium name="The Broad Institute Genomics Platform"/>
            <consortium name="The Broad Institute Genome Sequencing Center for Infectious Disease"/>
            <person name="Wu L."/>
            <person name="Ma J."/>
        </authorList>
    </citation>
    <scope>NUCLEOTIDE SEQUENCE [LARGE SCALE GENOMIC DNA]</scope>
    <source>
        <strain evidence="9">JCM 16722</strain>
    </source>
</reference>
<dbReference type="CDD" id="cd17535">
    <property type="entry name" value="REC_NarL-like"/>
    <property type="match status" value="1"/>
</dbReference>
<organism evidence="8 9">
    <name type="scientific">Sphingobacterium ginsenosidimutans</name>
    <dbReference type="NCBI Taxonomy" id="687845"/>
    <lineage>
        <taxon>Bacteria</taxon>
        <taxon>Pseudomonadati</taxon>
        <taxon>Bacteroidota</taxon>
        <taxon>Sphingobacteriia</taxon>
        <taxon>Sphingobacteriales</taxon>
        <taxon>Sphingobacteriaceae</taxon>
        <taxon>Sphingobacterium</taxon>
    </lineage>
</organism>
<dbReference type="Gene3D" id="3.40.50.2300">
    <property type="match status" value="1"/>
</dbReference>
<dbReference type="InterPro" id="IPR058245">
    <property type="entry name" value="NreC/VraR/RcsB-like_REC"/>
</dbReference>
<keyword evidence="3" id="KW-0238">DNA-binding</keyword>
<feature type="modified residue" description="4-aspartylphosphate" evidence="5">
    <location>
        <position position="55"/>
    </location>
</feature>
<dbReference type="SMART" id="SM00421">
    <property type="entry name" value="HTH_LUXR"/>
    <property type="match status" value="1"/>
</dbReference>
<gene>
    <name evidence="8" type="ORF">GCM10022218_31060</name>
</gene>
<dbReference type="SUPFAM" id="SSF52172">
    <property type="entry name" value="CheY-like"/>
    <property type="match status" value="1"/>
</dbReference>
<evidence type="ECO:0000313" key="8">
    <source>
        <dbReference type="EMBL" id="GAA4179039.1"/>
    </source>
</evidence>
<dbReference type="InterPro" id="IPR016032">
    <property type="entry name" value="Sig_transdc_resp-reg_C-effctor"/>
</dbReference>